<gene>
    <name evidence="5" type="ORF">JY572_15880</name>
</gene>
<dbReference type="Pfam" id="PF12833">
    <property type="entry name" value="HTH_18"/>
    <property type="match status" value="1"/>
</dbReference>
<dbReference type="InterPro" id="IPR018060">
    <property type="entry name" value="HTH_AraC"/>
</dbReference>
<keyword evidence="6" id="KW-1185">Reference proteome</keyword>
<accession>A0ABX7NHC7</accession>
<keyword evidence="1" id="KW-0805">Transcription regulation</keyword>
<dbReference type="SMART" id="SM00342">
    <property type="entry name" value="HTH_ARAC"/>
    <property type="match status" value="1"/>
</dbReference>
<keyword evidence="3" id="KW-0804">Transcription</keyword>
<evidence type="ECO:0000256" key="3">
    <source>
        <dbReference type="ARBA" id="ARBA00023163"/>
    </source>
</evidence>
<feature type="domain" description="HTH araC/xylS-type" evidence="4">
    <location>
        <begin position="218"/>
        <end position="316"/>
    </location>
</feature>
<evidence type="ECO:0000313" key="5">
    <source>
        <dbReference type="EMBL" id="QSQ18267.1"/>
    </source>
</evidence>
<dbReference type="InterPro" id="IPR052158">
    <property type="entry name" value="INH-QAR"/>
</dbReference>
<proteinExistence type="predicted"/>
<dbReference type="InterPro" id="IPR018062">
    <property type="entry name" value="HTH_AraC-typ_CS"/>
</dbReference>
<reference evidence="5 6" key="1">
    <citation type="submission" date="2021-02" db="EMBL/GenBank/DDBJ databases">
        <title>De Novo genome assembly of isolated myxobacteria.</title>
        <authorList>
            <person name="Stevens D.C."/>
        </authorList>
    </citation>
    <scope>NUCLEOTIDE SEQUENCE [LARGE SCALE GENOMIC DNA]</scope>
    <source>
        <strain evidence="5 6">SCHIC003</strain>
    </source>
</reference>
<evidence type="ECO:0000259" key="4">
    <source>
        <dbReference type="PROSITE" id="PS01124"/>
    </source>
</evidence>
<keyword evidence="2" id="KW-0238">DNA-binding</keyword>
<protein>
    <submittedName>
        <fullName evidence="5">GlxA family transcriptional regulator</fullName>
    </submittedName>
</protein>
<dbReference type="CDD" id="cd03137">
    <property type="entry name" value="GATase1_AraC_1"/>
    <property type="match status" value="1"/>
</dbReference>
<dbReference type="SUPFAM" id="SSF46689">
    <property type="entry name" value="Homeodomain-like"/>
    <property type="match status" value="2"/>
</dbReference>
<organism evidence="5 6">
    <name type="scientific">Myxococcus landrumensis</name>
    <dbReference type="NCBI Taxonomy" id="2813577"/>
    <lineage>
        <taxon>Bacteria</taxon>
        <taxon>Pseudomonadati</taxon>
        <taxon>Myxococcota</taxon>
        <taxon>Myxococcia</taxon>
        <taxon>Myxococcales</taxon>
        <taxon>Cystobacterineae</taxon>
        <taxon>Myxococcaceae</taxon>
        <taxon>Myxococcus</taxon>
    </lineage>
</organism>
<dbReference type="Gene3D" id="3.40.50.880">
    <property type="match status" value="1"/>
</dbReference>
<dbReference type="Pfam" id="PF01965">
    <property type="entry name" value="DJ-1_PfpI"/>
    <property type="match status" value="1"/>
</dbReference>
<dbReference type="PANTHER" id="PTHR43130:SF3">
    <property type="entry name" value="HTH-TYPE TRANSCRIPTIONAL REGULATOR RV1931C"/>
    <property type="match status" value="1"/>
</dbReference>
<dbReference type="Proteomes" id="UP000663090">
    <property type="component" value="Chromosome"/>
</dbReference>
<name>A0ABX7NHC7_9BACT</name>
<dbReference type="EMBL" id="CP071091">
    <property type="protein sequence ID" value="QSQ18267.1"/>
    <property type="molecule type" value="Genomic_DNA"/>
</dbReference>
<dbReference type="PRINTS" id="PR00032">
    <property type="entry name" value="HTHARAC"/>
</dbReference>
<evidence type="ECO:0000256" key="2">
    <source>
        <dbReference type="ARBA" id="ARBA00023125"/>
    </source>
</evidence>
<dbReference type="PROSITE" id="PS00041">
    <property type="entry name" value="HTH_ARAC_FAMILY_1"/>
    <property type="match status" value="1"/>
</dbReference>
<dbReference type="SUPFAM" id="SSF52317">
    <property type="entry name" value="Class I glutamine amidotransferase-like"/>
    <property type="match status" value="1"/>
</dbReference>
<dbReference type="InterPro" id="IPR002818">
    <property type="entry name" value="DJ-1/PfpI"/>
</dbReference>
<dbReference type="InterPro" id="IPR029062">
    <property type="entry name" value="Class_I_gatase-like"/>
</dbReference>
<dbReference type="Gene3D" id="1.10.10.60">
    <property type="entry name" value="Homeodomain-like"/>
    <property type="match status" value="2"/>
</dbReference>
<dbReference type="PROSITE" id="PS01124">
    <property type="entry name" value="HTH_ARAC_FAMILY_2"/>
    <property type="match status" value="1"/>
</dbReference>
<evidence type="ECO:0000256" key="1">
    <source>
        <dbReference type="ARBA" id="ARBA00023015"/>
    </source>
</evidence>
<dbReference type="InterPro" id="IPR020449">
    <property type="entry name" value="Tscrpt_reg_AraC-type_HTH"/>
</dbReference>
<evidence type="ECO:0000313" key="6">
    <source>
        <dbReference type="Proteomes" id="UP000663090"/>
    </source>
</evidence>
<dbReference type="InterPro" id="IPR009057">
    <property type="entry name" value="Homeodomain-like_sf"/>
</dbReference>
<dbReference type="PANTHER" id="PTHR43130">
    <property type="entry name" value="ARAC-FAMILY TRANSCRIPTIONAL REGULATOR"/>
    <property type="match status" value="1"/>
</dbReference>
<sequence length="336" mass="37074">MGAAMQRVGFLGYEGVEAMDLVGPMEAFAKVQSGGQRRYDVVMVGLHRGEFRSESGLVFKPHLRLDDAQGLDTLLISGGAGLRRPDTNAQVVRWLQAHGHTVRRVVSVCTGIYALAASGLLDGRRATTHWQFAQDVAARFPKVRLEPDALFIKDGTFYTSAGITAGIDLALALIEEDHGPRAALTVAREMVMYLKRPGGQAQYSEPLRFQEESGGRFGDLTSWMLVNLAGDLSVEALAQRACLSPRHFARQFRTAFGQTPAAYVEQLRMEEARRRLVEGDSGVERVAFAVGFQSADVFRRAFERRFGVAPSTYRRGFGAREEHAPAPHRAPRRVAR</sequence>